<dbReference type="SMR" id="A0A7M7Q1R9"/>
<dbReference type="OrthoDB" id="61116at2759"/>
<dbReference type="Proteomes" id="UP000002358">
    <property type="component" value="Chromosome 2"/>
</dbReference>
<dbReference type="InterPro" id="IPR029063">
    <property type="entry name" value="SAM-dependent_MTases_sf"/>
</dbReference>
<dbReference type="InParanoid" id="A0A7M7Q1R9"/>
<dbReference type="EnsemblMetazoa" id="XM_031923415">
    <property type="protein sequence ID" value="XP_031779275"/>
    <property type="gene ID" value="LOC103317176"/>
</dbReference>
<dbReference type="EnsemblMetazoa" id="XM_031923416">
    <property type="protein sequence ID" value="XP_031779276"/>
    <property type="gene ID" value="LOC103317176"/>
</dbReference>
<dbReference type="PANTHER" id="PTHR12829">
    <property type="entry name" value="N6-ADENOSINE-METHYLTRANSFERASE"/>
    <property type="match status" value="1"/>
</dbReference>
<name>A0A7M7Q1R9_NASVI</name>
<dbReference type="FunCoup" id="A0A7M7Q1R9">
    <property type="interactions" value="12"/>
</dbReference>
<reference evidence="2" key="1">
    <citation type="submission" date="2021-01" db="UniProtKB">
        <authorList>
            <consortium name="EnsemblMetazoa"/>
        </authorList>
    </citation>
    <scope>IDENTIFICATION</scope>
</reference>
<dbReference type="GO" id="GO:0008168">
    <property type="term" value="F:methyltransferase activity"/>
    <property type="evidence" value="ECO:0007669"/>
    <property type="project" value="TreeGrafter"/>
</dbReference>
<keyword evidence="3" id="KW-1185">Reference proteome</keyword>
<comment type="similarity">
    <text evidence="1">Belongs to the MT-A70-like family.</text>
</comment>
<dbReference type="RefSeq" id="XP_031779277.1">
    <property type="nucleotide sequence ID" value="XM_031923417.1"/>
</dbReference>
<dbReference type="Gene3D" id="3.40.50.150">
    <property type="entry name" value="Vaccinia Virus protein VP39"/>
    <property type="match status" value="1"/>
</dbReference>
<dbReference type="Pfam" id="PF05063">
    <property type="entry name" value="MT-A70"/>
    <property type="match status" value="1"/>
</dbReference>
<dbReference type="RefSeq" id="XP_031779276.1">
    <property type="nucleotide sequence ID" value="XM_031923416.1"/>
</dbReference>
<dbReference type="CTD" id="64863"/>
<dbReference type="SUPFAM" id="SSF53335">
    <property type="entry name" value="S-adenosyl-L-methionine-dependent methyltransferases"/>
    <property type="match status" value="1"/>
</dbReference>
<dbReference type="PANTHER" id="PTHR12829:SF4">
    <property type="entry name" value="N(6)-ADENINE-SPECIFIC METHYLTRANSFERASE METTL4"/>
    <property type="match status" value="1"/>
</dbReference>
<dbReference type="EnsemblMetazoa" id="XM_031923417">
    <property type="protein sequence ID" value="XP_031779277"/>
    <property type="gene ID" value="LOC103317176"/>
</dbReference>
<evidence type="ECO:0000256" key="1">
    <source>
        <dbReference type="PROSITE-ProRule" id="PRU00489"/>
    </source>
</evidence>
<dbReference type="GO" id="GO:0005634">
    <property type="term" value="C:nucleus"/>
    <property type="evidence" value="ECO:0007669"/>
    <property type="project" value="TreeGrafter"/>
</dbReference>
<evidence type="ECO:0008006" key="4">
    <source>
        <dbReference type="Google" id="ProtNLM"/>
    </source>
</evidence>
<dbReference type="RefSeq" id="XP_031779275.1">
    <property type="nucleotide sequence ID" value="XM_031923415.1"/>
</dbReference>
<evidence type="ECO:0000313" key="3">
    <source>
        <dbReference type="Proteomes" id="UP000002358"/>
    </source>
</evidence>
<dbReference type="GeneID" id="103317176"/>
<dbReference type="PROSITE" id="PS51143">
    <property type="entry name" value="MT_A70"/>
    <property type="match status" value="1"/>
</dbReference>
<dbReference type="AlphaFoldDB" id="A0A7M7Q1R9"/>
<sequence length="379" mass="45090">MSILLTTEEGWIISHLHYLNDIYKHVQHEQQYKTLQIKETFFKITSPYLRQNQIERLNKIESNNYSSSNRKRKMLHKLPHNILEQNDFVKDASQKILKKAQALKLFKKIAEDNNVESREESKKFFTTFPCTTYKFYGSNTKETPIIAEFQNEKYVFPEYSEFYCYDIRQIQEVFSFSKNFDLILLDPPWWNKSIRRKRKKHHESSYNMMHDKELTKIPVGNLLSSKGIVAVWCTNSSTHLNSILYEIFPNWGVTFMAKWYWLKITQNGEMICNFNEVHGKQPYELLIFGTTDTKLIFKIPDQKIVISVPSAVHSHKPPLTEILKFYLPNHSNCMEIFARYLLPKWTSWGLEVLKFQHSSLYNTIEKEEKSEDNDNYCKS</sequence>
<protein>
    <recommendedName>
        <fullName evidence="4">Methyltransferase-like protein 4</fullName>
    </recommendedName>
</protein>
<accession>A0A7M7Q1R9</accession>
<evidence type="ECO:0000313" key="2">
    <source>
        <dbReference type="EnsemblMetazoa" id="XP_031779276"/>
    </source>
</evidence>
<proteinExistence type="inferred from homology"/>
<organism evidence="2 3">
    <name type="scientific">Nasonia vitripennis</name>
    <name type="common">Parasitic wasp</name>
    <dbReference type="NCBI Taxonomy" id="7425"/>
    <lineage>
        <taxon>Eukaryota</taxon>
        <taxon>Metazoa</taxon>
        <taxon>Ecdysozoa</taxon>
        <taxon>Arthropoda</taxon>
        <taxon>Hexapoda</taxon>
        <taxon>Insecta</taxon>
        <taxon>Pterygota</taxon>
        <taxon>Neoptera</taxon>
        <taxon>Endopterygota</taxon>
        <taxon>Hymenoptera</taxon>
        <taxon>Apocrita</taxon>
        <taxon>Proctotrupomorpha</taxon>
        <taxon>Chalcidoidea</taxon>
        <taxon>Pteromalidae</taxon>
        <taxon>Pteromalinae</taxon>
        <taxon>Nasonia</taxon>
    </lineage>
</organism>
<dbReference type="KEGG" id="nvi:103317176"/>
<dbReference type="InterPro" id="IPR007757">
    <property type="entry name" value="MT-A70-like"/>
</dbReference>